<organism evidence="2 3">
    <name type="scientific">Haemonchus contortus</name>
    <name type="common">Barber pole worm</name>
    <dbReference type="NCBI Taxonomy" id="6289"/>
    <lineage>
        <taxon>Eukaryota</taxon>
        <taxon>Metazoa</taxon>
        <taxon>Ecdysozoa</taxon>
        <taxon>Nematoda</taxon>
        <taxon>Chromadorea</taxon>
        <taxon>Rhabditida</taxon>
        <taxon>Rhabditina</taxon>
        <taxon>Rhabditomorpha</taxon>
        <taxon>Strongyloidea</taxon>
        <taxon>Trichostrongylidae</taxon>
        <taxon>Haemonchus</taxon>
    </lineage>
</organism>
<dbReference type="OMA" id="ICNVESE"/>
<accession>A0A912M6I6</accession>
<proteinExistence type="predicted"/>
<reference evidence="3" key="1">
    <citation type="submission" date="2022-10" db="UniProtKB">
        <authorList>
            <consortium name="WormBaseParasite"/>
        </authorList>
    </citation>
    <scope>IDENTIFICATION</scope>
    <source>
        <strain evidence="3">MHco3</strain>
    </source>
</reference>
<name>A0A912M6I6_HAECO</name>
<dbReference type="InterPro" id="IPR029675">
    <property type="entry name" value="PGAP4"/>
</dbReference>
<dbReference type="PANTHER" id="PTHR31410">
    <property type="entry name" value="TRANSMEMBRANE PROTEIN 246"/>
    <property type="match status" value="1"/>
</dbReference>
<dbReference type="Gene3D" id="3.90.550.10">
    <property type="entry name" value="Spore Coat Polysaccharide Biosynthesis Protein SpsA, Chain A"/>
    <property type="match status" value="1"/>
</dbReference>
<dbReference type="WBParaSite" id="HCON_00062410-00002">
    <property type="protein sequence ID" value="HCON_00062410-00002"/>
    <property type="gene ID" value="HCON_00062410"/>
</dbReference>
<dbReference type="Proteomes" id="UP000025227">
    <property type="component" value="Unplaced"/>
</dbReference>
<sequence length="320" mass="37293">MRWNDIIGKAIGYRLNISEQLYRHAIKESDHFNPLEIRIIASDRRQEYLLQVIAFLVDSYESHRRLPPSLELCSVEPVIFEELRQFQMHIPIRILSGVSSRRLPLNDTIAKEASDYWKCLNRTTKARYVMLLEDDALVVPEFASMMTSLMRQLDRRPFIDYVKLYHPNQLRKIPSIPMAIALSLFICFIYQIFVFRRVFLLWLLATSIPVYTFLRSYGSQFLADLRYGISKTVYMSASESCCTPAVIFRTQKIPEIVSKLSMESKKRAFLGHAKDHILDESEFVGRQTDTNLVVHIGAVSSVRKRWVTLNEVLAARNRDH</sequence>
<protein>
    <submittedName>
        <fullName evidence="3">Protein kinase domain-containing protein</fullName>
    </submittedName>
</protein>
<keyword evidence="2" id="KW-1185">Reference proteome</keyword>
<evidence type="ECO:0000313" key="3">
    <source>
        <dbReference type="WBParaSite" id="HCON_00062410-00002"/>
    </source>
</evidence>
<dbReference type="AlphaFoldDB" id="A0A912M6I6"/>
<feature type="transmembrane region" description="Helical" evidence="1">
    <location>
        <begin position="173"/>
        <end position="193"/>
    </location>
</feature>
<keyword evidence="1" id="KW-0812">Transmembrane</keyword>
<evidence type="ECO:0000313" key="2">
    <source>
        <dbReference type="Proteomes" id="UP000025227"/>
    </source>
</evidence>
<dbReference type="PANTHER" id="PTHR31410:SF1">
    <property type="entry name" value="POST-GPI ATTACHMENT TO PROTEINS FACTOR 4"/>
    <property type="match status" value="1"/>
</dbReference>
<keyword evidence="1" id="KW-0472">Membrane</keyword>
<evidence type="ECO:0000256" key="1">
    <source>
        <dbReference type="SAM" id="Phobius"/>
    </source>
</evidence>
<dbReference type="GO" id="GO:0000139">
    <property type="term" value="C:Golgi membrane"/>
    <property type="evidence" value="ECO:0007669"/>
    <property type="project" value="InterPro"/>
</dbReference>
<keyword evidence="1" id="KW-1133">Transmembrane helix</keyword>
<dbReference type="GO" id="GO:0016757">
    <property type="term" value="F:glycosyltransferase activity"/>
    <property type="evidence" value="ECO:0007669"/>
    <property type="project" value="InterPro"/>
</dbReference>
<dbReference type="GO" id="GO:0006506">
    <property type="term" value="P:GPI anchor biosynthetic process"/>
    <property type="evidence" value="ECO:0007669"/>
    <property type="project" value="InterPro"/>
</dbReference>
<dbReference type="InterPro" id="IPR029044">
    <property type="entry name" value="Nucleotide-diphossugar_trans"/>
</dbReference>